<organism evidence="1 2">
    <name type="scientific">Macrolepiota fuliginosa MF-IS2</name>
    <dbReference type="NCBI Taxonomy" id="1400762"/>
    <lineage>
        <taxon>Eukaryota</taxon>
        <taxon>Fungi</taxon>
        <taxon>Dikarya</taxon>
        <taxon>Basidiomycota</taxon>
        <taxon>Agaricomycotina</taxon>
        <taxon>Agaricomycetes</taxon>
        <taxon>Agaricomycetidae</taxon>
        <taxon>Agaricales</taxon>
        <taxon>Agaricineae</taxon>
        <taxon>Agaricaceae</taxon>
        <taxon>Macrolepiota</taxon>
    </lineage>
</organism>
<proteinExistence type="predicted"/>
<dbReference type="EMBL" id="MU154008">
    <property type="protein sequence ID" value="KAF9439544.1"/>
    <property type="molecule type" value="Genomic_DNA"/>
</dbReference>
<protein>
    <submittedName>
        <fullName evidence="1">Uncharacterized protein</fullName>
    </submittedName>
</protein>
<accession>A0A9P5WX84</accession>
<gene>
    <name evidence="1" type="ORF">P691DRAFT_769473</name>
</gene>
<dbReference type="Proteomes" id="UP000807342">
    <property type="component" value="Unassembled WGS sequence"/>
</dbReference>
<evidence type="ECO:0000313" key="2">
    <source>
        <dbReference type="Proteomes" id="UP000807342"/>
    </source>
</evidence>
<sequence>MSPSPDHGSPPPANTIELPPYGADALKHSLANCLADQLEDLEAHIQTLRPQVS</sequence>
<name>A0A9P5WX84_9AGAR</name>
<comment type="caution">
    <text evidence="1">The sequence shown here is derived from an EMBL/GenBank/DDBJ whole genome shotgun (WGS) entry which is preliminary data.</text>
</comment>
<dbReference type="AlphaFoldDB" id="A0A9P5WX84"/>
<keyword evidence="2" id="KW-1185">Reference proteome</keyword>
<reference evidence="1" key="1">
    <citation type="submission" date="2020-11" db="EMBL/GenBank/DDBJ databases">
        <authorList>
            <consortium name="DOE Joint Genome Institute"/>
            <person name="Ahrendt S."/>
            <person name="Riley R."/>
            <person name="Andreopoulos W."/>
            <person name="Labutti K."/>
            <person name="Pangilinan J."/>
            <person name="Ruiz-Duenas F.J."/>
            <person name="Barrasa J.M."/>
            <person name="Sanchez-Garcia M."/>
            <person name="Camarero S."/>
            <person name="Miyauchi S."/>
            <person name="Serrano A."/>
            <person name="Linde D."/>
            <person name="Babiker R."/>
            <person name="Drula E."/>
            <person name="Ayuso-Fernandez I."/>
            <person name="Pacheco R."/>
            <person name="Padilla G."/>
            <person name="Ferreira P."/>
            <person name="Barriuso J."/>
            <person name="Kellner H."/>
            <person name="Castanera R."/>
            <person name="Alfaro M."/>
            <person name="Ramirez L."/>
            <person name="Pisabarro A.G."/>
            <person name="Kuo A."/>
            <person name="Tritt A."/>
            <person name="Lipzen A."/>
            <person name="He G."/>
            <person name="Yan M."/>
            <person name="Ng V."/>
            <person name="Cullen D."/>
            <person name="Martin F."/>
            <person name="Rosso M.-N."/>
            <person name="Henrissat B."/>
            <person name="Hibbett D."/>
            <person name="Martinez A.T."/>
            <person name="Grigoriev I.V."/>
        </authorList>
    </citation>
    <scope>NUCLEOTIDE SEQUENCE</scope>
    <source>
        <strain evidence="1">MF-IS2</strain>
    </source>
</reference>
<evidence type="ECO:0000313" key="1">
    <source>
        <dbReference type="EMBL" id="KAF9439544.1"/>
    </source>
</evidence>